<accession>A0A4P6E943</accession>
<keyword evidence="5" id="KW-1185">Reference proteome</keyword>
<dbReference type="AlphaFoldDB" id="A0A4P6E943"/>
<dbReference type="InterPro" id="IPR036663">
    <property type="entry name" value="Fumarylacetoacetase_C_sf"/>
</dbReference>
<reference evidence="4 5" key="1">
    <citation type="submission" date="2019-01" db="EMBL/GenBank/DDBJ databases">
        <title>Genome sequencing of strain DFW100M-13.</title>
        <authorList>
            <person name="Heo J."/>
            <person name="Kim S.-J."/>
            <person name="Kim J.-S."/>
            <person name="Hong S.-B."/>
            <person name="Kwon S.-W."/>
        </authorList>
    </citation>
    <scope>NUCLEOTIDE SEQUENCE [LARGE SCALE GENOMIC DNA]</scope>
    <source>
        <strain evidence="4 5">DFW100M-13</strain>
    </source>
</reference>
<dbReference type="InterPro" id="IPR051121">
    <property type="entry name" value="FAH"/>
</dbReference>
<evidence type="ECO:0000259" key="3">
    <source>
        <dbReference type="Pfam" id="PF01557"/>
    </source>
</evidence>
<evidence type="ECO:0000256" key="1">
    <source>
        <dbReference type="ARBA" id="ARBA00010211"/>
    </source>
</evidence>
<organism evidence="4 5">
    <name type="scientific">Microbacterium protaetiae</name>
    <dbReference type="NCBI Taxonomy" id="2509458"/>
    <lineage>
        <taxon>Bacteria</taxon>
        <taxon>Bacillati</taxon>
        <taxon>Actinomycetota</taxon>
        <taxon>Actinomycetes</taxon>
        <taxon>Micrococcales</taxon>
        <taxon>Microbacteriaceae</taxon>
        <taxon>Microbacterium</taxon>
    </lineage>
</organism>
<keyword evidence="2" id="KW-0479">Metal-binding</keyword>
<proteinExistence type="inferred from homology"/>
<dbReference type="GO" id="GO:0044281">
    <property type="term" value="P:small molecule metabolic process"/>
    <property type="evidence" value="ECO:0007669"/>
    <property type="project" value="UniProtKB-ARBA"/>
</dbReference>
<dbReference type="GO" id="GO:0046872">
    <property type="term" value="F:metal ion binding"/>
    <property type="evidence" value="ECO:0007669"/>
    <property type="project" value="UniProtKB-KW"/>
</dbReference>
<dbReference type="OrthoDB" id="9805307at2"/>
<evidence type="ECO:0000256" key="2">
    <source>
        <dbReference type="ARBA" id="ARBA00022723"/>
    </source>
</evidence>
<dbReference type="Pfam" id="PF01557">
    <property type="entry name" value="FAA_hydrolase"/>
    <property type="match status" value="1"/>
</dbReference>
<dbReference type="PANTHER" id="PTHR42796:SF4">
    <property type="entry name" value="FUMARYLACETOACETATE HYDROLASE DOMAIN-CONTAINING PROTEIN 2A"/>
    <property type="match status" value="1"/>
</dbReference>
<dbReference type="Proteomes" id="UP000293995">
    <property type="component" value="Chromosome"/>
</dbReference>
<comment type="similarity">
    <text evidence="1">Belongs to the FAH family.</text>
</comment>
<name>A0A4P6E943_9MICO</name>
<sequence>MRFARLGPHGHEVPVVVDGDRFLDLSSVTADIDGAFLAGDGIARARAAVASDSLPVLEGAASLRVGAPVARPSAVYCIGMNYAAHAAESGSAPPEHMVMFMKAPNTVTGPDDDVEIPVGSTKTDWEVELALVIGRRAQRLDSVDDAAAHIAGYTIGNDLSERDWQMAVSGGQWSKGKSAPGFLPLGPWLVTPDEVDAADVPLRSWVNGQPRQHSRTSDLIFGIDHIVWELSQYLTLEPGDVILTGTPEGVALSGRFPYLRVGDIVEMQIEGLGRQRQQYIAVREEND</sequence>
<dbReference type="Gene3D" id="3.90.850.10">
    <property type="entry name" value="Fumarylacetoacetase-like, C-terminal domain"/>
    <property type="match status" value="1"/>
</dbReference>
<dbReference type="SUPFAM" id="SSF56529">
    <property type="entry name" value="FAH"/>
    <property type="match status" value="1"/>
</dbReference>
<protein>
    <submittedName>
        <fullName evidence="4">FAA hydrolase family protein</fullName>
    </submittedName>
</protein>
<dbReference type="RefSeq" id="WP_129384952.1">
    <property type="nucleotide sequence ID" value="NZ_CP035494.1"/>
</dbReference>
<gene>
    <name evidence="4" type="ORF">ET475_00335</name>
</gene>
<dbReference type="PANTHER" id="PTHR42796">
    <property type="entry name" value="FUMARYLACETOACETATE HYDROLASE DOMAIN-CONTAINING PROTEIN 2A-RELATED"/>
    <property type="match status" value="1"/>
</dbReference>
<feature type="domain" description="Fumarylacetoacetase-like C-terminal" evidence="3">
    <location>
        <begin position="75"/>
        <end position="278"/>
    </location>
</feature>
<dbReference type="GO" id="GO:0016787">
    <property type="term" value="F:hydrolase activity"/>
    <property type="evidence" value="ECO:0007669"/>
    <property type="project" value="UniProtKB-KW"/>
</dbReference>
<dbReference type="KEGG" id="mprt:ET475_00335"/>
<keyword evidence="4" id="KW-0378">Hydrolase</keyword>
<dbReference type="InterPro" id="IPR011234">
    <property type="entry name" value="Fumarylacetoacetase-like_C"/>
</dbReference>
<dbReference type="EMBL" id="CP035494">
    <property type="protein sequence ID" value="QAY58600.1"/>
    <property type="molecule type" value="Genomic_DNA"/>
</dbReference>
<evidence type="ECO:0000313" key="4">
    <source>
        <dbReference type="EMBL" id="QAY58600.1"/>
    </source>
</evidence>
<evidence type="ECO:0000313" key="5">
    <source>
        <dbReference type="Proteomes" id="UP000293995"/>
    </source>
</evidence>